<protein>
    <submittedName>
        <fullName evidence="1">Uncharacterized protein</fullName>
    </submittedName>
</protein>
<evidence type="ECO:0000313" key="1">
    <source>
        <dbReference type="EMBL" id="RUP44710.1"/>
    </source>
</evidence>
<evidence type="ECO:0000313" key="2">
    <source>
        <dbReference type="Proteomes" id="UP000268093"/>
    </source>
</evidence>
<organism evidence="1 2">
    <name type="scientific">Jimgerdemannia flammicorona</name>
    <dbReference type="NCBI Taxonomy" id="994334"/>
    <lineage>
        <taxon>Eukaryota</taxon>
        <taxon>Fungi</taxon>
        <taxon>Fungi incertae sedis</taxon>
        <taxon>Mucoromycota</taxon>
        <taxon>Mucoromycotina</taxon>
        <taxon>Endogonomycetes</taxon>
        <taxon>Endogonales</taxon>
        <taxon>Endogonaceae</taxon>
        <taxon>Jimgerdemannia</taxon>
    </lineage>
</organism>
<reference evidence="1 2" key="1">
    <citation type="journal article" date="2018" name="New Phytol.">
        <title>Phylogenomics of Endogonaceae and evolution of mycorrhizas within Mucoromycota.</title>
        <authorList>
            <person name="Chang Y."/>
            <person name="Desiro A."/>
            <person name="Na H."/>
            <person name="Sandor L."/>
            <person name="Lipzen A."/>
            <person name="Clum A."/>
            <person name="Barry K."/>
            <person name="Grigoriev I.V."/>
            <person name="Martin F.M."/>
            <person name="Stajich J.E."/>
            <person name="Smith M.E."/>
            <person name="Bonito G."/>
            <person name="Spatafora J.W."/>
        </authorList>
    </citation>
    <scope>NUCLEOTIDE SEQUENCE [LARGE SCALE GENOMIC DNA]</scope>
    <source>
        <strain evidence="1 2">GMNB39</strain>
    </source>
</reference>
<gene>
    <name evidence="1" type="ORF">BC936DRAFT_149104</name>
</gene>
<comment type="caution">
    <text evidence="1">The sequence shown here is derived from an EMBL/GenBank/DDBJ whole genome shotgun (WGS) entry which is preliminary data.</text>
</comment>
<keyword evidence="2" id="KW-1185">Reference proteome</keyword>
<name>A0A433D1J9_9FUNG</name>
<dbReference type="Proteomes" id="UP000268093">
    <property type="component" value="Unassembled WGS sequence"/>
</dbReference>
<accession>A0A433D1J9</accession>
<dbReference type="EMBL" id="RBNI01008453">
    <property type="protein sequence ID" value="RUP44710.1"/>
    <property type="molecule type" value="Genomic_DNA"/>
</dbReference>
<dbReference type="AlphaFoldDB" id="A0A433D1J9"/>
<sequence length="134" mass="15517">MDDYFDVMGRQESQNVFDFRRLRSKQSLRYLALKRKHRRRSVDSSRPQRTLSHKSGYIAGLKVRAWLDALERQARWRDTEVGDLKIVIRLRNSSSFILIVPLGPAKIRTIIVASRSGRGKEVSSRRLGVGMSVF</sequence>
<proteinExistence type="predicted"/>